<evidence type="ECO:0000256" key="1">
    <source>
        <dbReference type="ARBA" id="ARBA00023015"/>
    </source>
</evidence>
<evidence type="ECO:0000256" key="3">
    <source>
        <dbReference type="ARBA" id="ARBA00023163"/>
    </source>
</evidence>
<dbReference type="SUPFAM" id="SSF51206">
    <property type="entry name" value="cAMP-binding domain-like"/>
    <property type="match status" value="1"/>
</dbReference>
<dbReference type="PANTHER" id="PTHR24567:SF28">
    <property type="entry name" value="LISTERIOLYSIN REGULATORY PROTEIN"/>
    <property type="match status" value="1"/>
</dbReference>
<dbReference type="PRINTS" id="PR00034">
    <property type="entry name" value="HTHCRP"/>
</dbReference>
<dbReference type="InterPro" id="IPR014710">
    <property type="entry name" value="RmlC-like_jellyroll"/>
</dbReference>
<protein>
    <submittedName>
        <fullName evidence="6">CRP-like cAMP-binding protein</fullName>
    </submittedName>
</protein>
<organism evidence="6 7">
    <name type="scientific">Maribacter polysiphoniae</name>
    <dbReference type="NCBI Taxonomy" id="429344"/>
    <lineage>
        <taxon>Bacteria</taxon>
        <taxon>Pseudomonadati</taxon>
        <taxon>Bacteroidota</taxon>
        <taxon>Flavobacteriia</taxon>
        <taxon>Flavobacteriales</taxon>
        <taxon>Flavobacteriaceae</taxon>
        <taxon>Maribacter</taxon>
    </lineage>
</organism>
<dbReference type="GO" id="GO:0003700">
    <property type="term" value="F:DNA-binding transcription factor activity"/>
    <property type="evidence" value="ECO:0007669"/>
    <property type="project" value="TreeGrafter"/>
</dbReference>
<dbReference type="InterPro" id="IPR000595">
    <property type="entry name" value="cNMP-bd_dom"/>
</dbReference>
<dbReference type="InterPro" id="IPR050397">
    <property type="entry name" value="Env_Response_Regulators"/>
</dbReference>
<dbReference type="SUPFAM" id="SSF46785">
    <property type="entry name" value="Winged helix' DNA-binding domain"/>
    <property type="match status" value="1"/>
</dbReference>
<dbReference type="SMART" id="SM00419">
    <property type="entry name" value="HTH_CRP"/>
    <property type="match status" value="1"/>
</dbReference>
<dbReference type="PANTHER" id="PTHR24567">
    <property type="entry name" value="CRP FAMILY TRANSCRIPTIONAL REGULATORY PROTEIN"/>
    <property type="match status" value="1"/>
</dbReference>
<dbReference type="Pfam" id="PF13545">
    <property type="entry name" value="HTH_Crp_2"/>
    <property type="match status" value="1"/>
</dbReference>
<dbReference type="Pfam" id="PF00027">
    <property type="entry name" value="cNMP_binding"/>
    <property type="match status" value="1"/>
</dbReference>
<keyword evidence="1" id="KW-0805">Transcription regulation</keyword>
<comment type="caution">
    <text evidence="6">The sequence shown here is derived from an EMBL/GenBank/DDBJ whole genome shotgun (WGS) entry which is preliminary data.</text>
</comment>
<feature type="domain" description="Cyclic nucleotide-binding" evidence="4">
    <location>
        <begin position="38"/>
        <end position="158"/>
    </location>
</feature>
<keyword evidence="2" id="KW-0238">DNA-binding</keyword>
<dbReference type="AlphaFoldDB" id="A0A316DZI0"/>
<feature type="domain" description="HTH crp-type" evidence="5">
    <location>
        <begin position="172"/>
        <end position="243"/>
    </location>
</feature>
<gene>
    <name evidence="6" type="ORF">LX92_02495</name>
</gene>
<dbReference type="Proteomes" id="UP000245667">
    <property type="component" value="Unassembled WGS sequence"/>
</dbReference>
<keyword evidence="3" id="KW-0804">Transcription</keyword>
<dbReference type="InterPro" id="IPR012318">
    <property type="entry name" value="HTH_CRP"/>
</dbReference>
<dbReference type="CDD" id="cd00092">
    <property type="entry name" value="HTH_CRP"/>
    <property type="match status" value="1"/>
</dbReference>
<dbReference type="InterPro" id="IPR036390">
    <property type="entry name" value="WH_DNA-bd_sf"/>
</dbReference>
<dbReference type="PROSITE" id="PS51063">
    <property type="entry name" value="HTH_CRP_2"/>
    <property type="match status" value="1"/>
</dbReference>
<dbReference type="PROSITE" id="PS50042">
    <property type="entry name" value="CNMP_BINDING_3"/>
    <property type="match status" value="1"/>
</dbReference>
<dbReference type="CDD" id="cd00038">
    <property type="entry name" value="CAP_ED"/>
    <property type="match status" value="1"/>
</dbReference>
<dbReference type="Gene3D" id="2.60.120.10">
    <property type="entry name" value="Jelly Rolls"/>
    <property type="match status" value="1"/>
</dbReference>
<dbReference type="SMART" id="SM00100">
    <property type="entry name" value="cNMP"/>
    <property type="match status" value="1"/>
</dbReference>
<dbReference type="GO" id="GO:0005829">
    <property type="term" value="C:cytosol"/>
    <property type="evidence" value="ECO:0007669"/>
    <property type="project" value="TreeGrafter"/>
</dbReference>
<dbReference type="InterPro" id="IPR036388">
    <property type="entry name" value="WH-like_DNA-bd_sf"/>
</dbReference>
<sequence>MSAFRYFYTILKVEQIDYFMDEAEQSRCENCIVRQFNSLRAMSKTELKKVSDSKVTKKIKKGEALFEEGDKLDGVFCVREGVSKLSKLSSNGKDQIIKLASKGEVMGQRSVIAEEYTNLSAVAVSDMEVCFIPKDSIVHTLSKNPDFAIEVLRHMAHDLKEADDVIVNMSQKTVKQRIAEAFVYLKNNYGEDDQGFLKLTLSREDIANVVGTATESAIRIISEFKKKGMIKTSGKKIGVLNEKLLQDLIEGF</sequence>
<dbReference type="InterPro" id="IPR018490">
    <property type="entry name" value="cNMP-bd_dom_sf"/>
</dbReference>
<evidence type="ECO:0000259" key="4">
    <source>
        <dbReference type="PROSITE" id="PS50042"/>
    </source>
</evidence>
<name>A0A316DZI0_9FLAO</name>
<accession>A0A316DZI0</accession>
<evidence type="ECO:0000256" key="2">
    <source>
        <dbReference type="ARBA" id="ARBA00023125"/>
    </source>
</evidence>
<dbReference type="EMBL" id="QGGQ01000005">
    <property type="protein sequence ID" value="PWK23166.1"/>
    <property type="molecule type" value="Genomic_DNA"/>
</dbReference>
<dbReference type="Gene3D" id="1.10.10.10">
    <property type="entry name" value="Winged helix-like DNA-binding domain superfamily/Winged helix DNA-binding domain"/>
    <property type="match status" value="1"/>
</dbReference>
<evidence type="ECO:0000313" key="6">
    <source>
        <dbReference type="EMBL" id="PWK23166.1"/>
    </source>
</evidence>
<evidence type="ECO:0000259" key="5">
    <source>
        <dbReference type="PROSITE" id="PS51063"/>
    </source>
</evidence>
<reference evidence="6 7" key="1">
    <citation type="submission" date="2018-05" db="EMBL/GenBank/DDBJ databases">
        <title>Genomic Encyclopedia of Archaeal and Bacterial Type Strains, Phase II (KMG-II): from individual species to whole genera.</title>
        <authorList>
            <person name="Goeker M."/>
        </authorList>
    </citation>
    <scope>NUCLEOTIDE SEQUENCE [LARGE SCALE GENOMIC DNA]</scope>
    <source>
        <strain evidence="6 7">DSM 23514</strain>
    </source>
</reference>
<dbReference type="GO" id="GO:0003677">
    <property type="term" value="F:DNA binding"/>
    <property type="evidence" value="ECO:0007669"/>
    <property type="project" value="UniProtKB-KW"/>
</dbReference>
<proteinExistence type="predicted"/>
<evidence type="ECO:0000313" key="7">
    <source>
        <dbReference type="Proteomes" id="UP000245667"/>
    </source>
</evidence>